<dbReference type="WBParaSite" id="Minc3s11397g44860">
    <property type="protein sequence ID" value="Minc3s11397g44860"/>
    <property type="gene ID" value="Minc3s11397g44860"/>
</dbReference>
<keyword evidence="1" id="KW-1133">Transmembrane helix</keyword>
<evidence type="ECO:0000313" key="2">
    <source>
        <dbReference type="Proteomes" id="UP000887563"/>
    </source>
</evidence>
<organism evidence="2 3">
    <name type="scientific">Meloidogyne incognita</name>
    <name type="common">Southern root-knot nematode worm</name>
    <name type="synonym">Oxyuris incognita</name>
    <dbReference type="NCBI Taxonomy" id="6306"/>
    <lineage>
        <taxon>Eukaryota</taxon>
        <taxon>Metazoa</taxon>
        <taxon>Ecdysozoa</taxon>
        <taxon>Nematoda</taxon>
        <taxon>Chromadorea</taxon>
        <taxon>Rhabditida</taxon>
        <taxon>Tylenchina</taxon>
        <taxon>Tylenchomorpha</taxon>
        <taxon>Tylenchoidea</taxon>
        <taxon>Meloidogynidae</taxon>
        <taxon>Meloidogyninae</taxon>
        <taxon>Meloidogyne</taxon>
        <taxon>Meloidogyne incognita group</taxon>
    </lineage>
</organism>
<protein>
    <submittedName>
        <fullName evidence="3">Candidate secreted effector</fullName>
    </submittedName>
</protein>
<sequence>MFSPSLFIASGLRPSPVSFSPPFHCFGPAALAIRCGMGFKLGPSALASCFLCLLLLLCFSDGLKARAFGPR</sequence>
<dbReference type="Proteomes" id="UP000887563">
    <property type="component" value="Unplaced"/>
</dbReference>
<evidence type="ECO:0000313" key="3">
    <source>
        <dbReference type="WBParaSite" id="Minc3s11397g44860"/>
    </source>
</evidence>
<accession>A0A914P435</accession>
<evidence type="ECO:0000256" key="1">
    <source>
        <dbReference type="SAM" id="Phobius"/>
    </source>
</evidence>
<keyword evidence="1" id="KW-0472">Membrane</keyword>
<keyword evidence="1" id="KW-0812">Transmembrane</keyword>
<name>A0A914P435_MELIC</name>
<reference evidence="3" key="1">
    <citation type="submission" date="2022-11" db="UniProtKB">
        <authorList>
            <consortium name="WormBaseParasite"/>
        </authorList>
    </citation>
    <scope>IDENTIFICATION</scope>
</reference>
<dbReference type="AlphaFoldDB" id="A0A914P435"/>
<keyword evidence="2" id="KW-1185">Reference proteome</keyword>
<proteinExistence type="predicted"/>
<feature type="transmembrane region" description="Helical" evidence="1">
    <location>
        <begin position="43"/>
        <end position="63"/>
    </location>
</feature>